<dbReference type="NCBIfam" id="TIGR02133">
    <property type="entry name" value="RPI_actino"/>
    <property type="match status" value="1"/>
</dbReference>
<dbReference type="GO" id="GO:0009758">
    <property type="term" value="P:carbohydrate utilization"/>
    <property type="evidence" value="ECO:0007669"/>
    <property type="project" value="UniProtKB-ARBA"/>
</dbReference>
<dbReference type="NCBIfam" id="NF004051">
    <property type="entry name" value="PRK05571.1"/>
    <property type="match status" value="1"/>
</dbReference>
<keyword evidence="8" id="KW-1185">Reference proteome</keyword>
<dbReference type="FunFam" id="3.40.1400.10:FF:000004">
    <property type="entry name" value="Ribose 5-phosphate isomerase"/>
    <property type="match status" value="1"/>
</dbReference>
<protein>
    <recommendedName>
        <fullName evidence="6">D-erythrulose 4-phosphate isomerase</fullName>
        <ecNumber evidence="6">5.3.1.34</ecNumber>
    </recommendedName>
</protein>
<comment type="similarity">
    <text evidence="2">Belongs to the LacAB/RpiB family.</text>
</comment>
<reference evidence="7 8" key="1">
    <citation type="submission" date="2017-11" db="EMBL/GenBank/DDBJ databases">
        <title>Genomic Encyclopedia of Archaeal and Bacterial Type Strains, Phase II (KMG-II): From Individual Species to Whole Genera.</title>
        <authorList>
            <person name="Goeker M."/>
        </authorList>
    </citation>
    <scope>NUCLEOTIDE SEQUENCE [LARGE SCALE GENOMIC DNA]</scope>
    <source>
        <strain evidence="7 8">DSM 22413</strain>
    </source>
</reference>
<dbReference type="NCBIfam" id="TIGR00689">
    <property type="entry name" value="rpiB_lacA_lacB"/>
    <property type="match status" value="1"/>
</dbReference>
<dbReference type="PIRSF" id="PIRSF005384">
    <property type="entry name" value="RpiB_LacA_B"/>
    <property type="match status" value="1"/>
</dbReference>
<gene>
    <name evidence="7" type="ORF">CLV34_0913</name>
</gene>
<organism evidence="7 8">
    <name type="scientific">Luteimicrobium subarcticum</name>
    <dbReference type="NCBI Taxonomy" id="620910"/>
    <lineage>
        <taxon>Bacteria</taxon>
        <taxon>Bacillati</taxon>
        <taxon>Actinomycetota</taxon>
        <taxon>Actinomycetes</taxon>
        <taxon>Micrococcales</taxon>
        <taxon>Luteimicrobium</taxon>
    </lineage>
</organism>
<dbReference type="PANTHER" id="PTHR43732">
    <property type="entry name" value="RIBOSE 5-PHOSPHATE ISOMERASE-RELATED"/>
    <property type="match status" value="1"/>
</dbReference>
<dbReference type="InterPro" id="IPR011860">
    <property type="entry name" value="Rib-5-P_Isoase_Actino"/>
</dbReference>
<proteinExistence type="inferred from homology"/>
<dbReference type="PANTHER" id="PTHR43732:SF1">
    <property type="entry name" value="RIBOSE 5-PHOSPHATE ISOMERASE"/>
    <property type="match status" value="1"/>
</dbReference>
<keyword evidence="3 7" id="KW-0413">Isomerase</keyword>
<evidence type="ECO:0000313" key="8">
    <source>
        <dbReference type="Proteomes" id="UP000231586"/>
    </source>
</evidence>
<dbReference type="SUPFAM" id="SSF89623">
    <property type="entry name" value="Ribose/Galactose isomerase RpiB/AlsB"/>
    <property type="match status" value="1"/>
</dbReference>
<comment type="pathway">
    <text evidence="5">Carbohydrate metabolism; D-threitol degradation.</text>
</comment>
<comment type="pathway">
    <text evidence="1">Carbohydrate metabolism; erythritol degradation.</text>
</comment>
<comment type="caution">
    <text evidence="7">The sequence shown here is derived from an EMBL/GenBank/DDBJ whole genome shotgun (WGS) entry which is preliminary data.</text>
</comment>
<dbReference type="RefSeq" id="WP_100348983.1">
    <property type="nucleotide sequence ID" value="NZ_PGTZ01000006.1"/>
</dbReference>
<evidence type="ECO:0000256" key="2">
    <source>
        <dbReference type="ARBA" id="ARBA00008754"/>
    </source>
</evidence>
<dbReference type="GO" id="GO:0016861">
    <property type="term" value="F:intramolecular oxidoreductase activity, interconverting aldoses and ketoses"/>
    <property type="evidence" value="ECO:0007669"/>
    <property type="project" value="UniProtKB-ARBA"/>
</dbReference>
<dbReference type="GO" id="GO:0071322">
    <property type="term" value="P:cellular response to carbohydrate stimulus"/>
    <property type="evidence" value="ECO:0007669"/>
    <property type="project" value="UniProtKB-ARBA"/>
</dbReference>
<dbReference type="EC" id="5.3.1.34" evidence="6"/>
<sequence length="179" mass="18852">MSTTPAADAVRLRIVVGSDDAGVDYKEALKAQLEQDPRVETVIDVGVPPRGERAHVAYPHVAVEAAREVRAGNADRALLFCGTGLGVAISANKVPGIRAVTAHDSYSVERAVKSNDAQVLTMGQRVIGLELARKLVDEWLGYRFDPESPSAEKVAAIGSYELAADASADGGEERGPVAC</sequence>
<comment type="catalytic activity">
    <reaction evidence="4">
        <text>D-erythrulose 4-phosphate = D-erythrose 4-phosphate</text>
        <dbReference type="Rhea" id="RHEA:48784"/>
        <dbReference type="ChEBI" id="CHEBI:16897"/>
        <dbReference type="ChEBI" id="CHEBI:90796"/>
        <dbReference type="EC" id="5.3.1.34"/>
    </reaction>
</comment>
<accession>A0A2M8WVV6</accession>
<dbReference type="Pfam" id="PF02502">
    <property type="entry name" value="LacAB_rpiB"/>
    <property type="match status" value="1"/>
</dbReference>
<dbReference type="Gene3D" id="3.40.1400.10">
    <property type="entry name" value="Sugar-phosphate isomerase, RpiB/LacA/LacB"/>
    <property type="match status" value="1"/>
</dbReference>
<dbReference type="GO" id="GO:0016052">
    <property type="term" value="P:carbohydrate catabolic process"/>
    <property type="evidence" value="ECO:0007669"/>
    <property type="project" value="UniProtKB-ARBA"/>
</dbReference>
<evidence type="ECO:0000256" key="1">
    <source>
        <dbReference type="ARBA" id="ARBA00004939"/>
    </source>
</evidence>
<dbReference type="InterPro" id="IPR051812">
    <property type="entry name" value="SPI_LacAB/RpiB"/>
</dbReference>
<dbReference type="InterPro" id="IPR036569">
    <property type="entry name" value="RpiB_LacA_LacB_sf"/>
</dbReference>
<evidence type="ECO:0000256" key="3">
    <source>
        <dbReference type="ARBA" id="ARBA00023235"/>
    </source>
</evidence>
<evidence type="ECO:0000256" key="5">
    <source>
        <dbReference type="ARBA" id="ARBA00060528"/>
    </source>
</evidence>
<dbReference type="OrthoDB" id="1778624at2"/>
<dbReference type="InterPro" id="IPR003500">
    <property type="entry name" value="RpiB_LacA_LacB"/>
</dbReference>
<dbReference type="AlphaFoldDB" id="A0A2M8WVV6"/>
<name>A0A2M8WVV6_9MICO</name>
<dbReference type="Proteomes" id="UP000231586">
    <property type="component" value="Unassembled WGS sequence"/>
</dbReference>
<evidence type="ECO:0000256" key="4">
    <source>
        <dbReference type="ARBA" id="ARBA00051490"/>
    </source>
</evidence>
<dbReference type="EMBL" id="PGTZ01000006">
    <property type="protein sequence ID" value="PJI95060.1"/>
    <property type="molecule type" value="Genomic_DNA"/>
</dbReference>
<evidence type="ECO:0000256" key="6">
    <source>
        <dbReference type="ARBA" id="ARBA00066901"/>
    </source>
</evidence>
<evidence type="ECO:0000313" key="7">
    <source>
        <dbReference type="EMBL" id="PJI95060.1"/>
    </source>
</evidence>